<feature type="region of interest" description="Disordered" evidence="1">
    <location>
        <begin position="1162"/>
        <end position="1210"/>
    </location>
</feature>
<feature type="compositionally biased region" description="Basic and acidic residues" evidence="1">
    <location>
        <begin position="1597"/>
        <end position="1608"/>
    </location>
</feature>
<feature type="domain" description="Reverse transcriptase zinc-binding" evidence="2">
    <location>
        <begin position="121"/>
        <end position="178"/>
    </location>
</feature>
<dbReference type="InterPro" id="IPR026960">
    <property type="entry name" value="RVT-Znf"/>
</dbReference>
<feature type="compositionally biased region" description="Basic and acidic residues" evidence="1">
    <location>
        <begin position="1539"/>
        <end position="1549"/>
    </location>
</feature>
<feature type="compositionally biased region" description="Low complexity" evidence="1">
    <location>
        <begin position="1469"/>
        <end position="1481"/>
    </location>
</feature>
<name>A0A438KB86_VITVI</name>
<feature type="region of interest" description="Disordered" evidence="1">
    <location>
        <begin position="500"/>
        <end position="522"/>
    </location>
</feature>
<dbReference type="PANTHER" id="PTHR34805">
    <property type="entry name" value="PROTEIN MODIFIER OF SNC1 1"/>
    <property type="match status" value="1"/>
</dbReference>
<feature type="compositionally biased region" description="Low complexity" evidence="1">
    <location>
        <begin position="276"/>
        <end position="291"/>
    </location>
</feature>
<feature type="compositionally biased region" description="Basic and acidic residues" evidence="1">
    <location>
        <begin position="361"/>
        <end position="377"/>
    </location>
</feature>
<feature type="region of interest" description="Disordered" evidence="1">
    <location>
        <begin position="1236"/>
        <end position="1262"/>
    </location>
</feature>
<feature type="compositionally biased region" description="Polar residues" evidence="1">
    <location>
        <begin position="1696"/>
        <end position="1708"/>
    </location>
</feature>
<feature type="compositionally biased region" description="Polar residues" evidence="1">
    <location>
        <begin position="1337"/>
        <end position="1356"/>
    </location>
</feature>
<organism evidence="3 4">
    <name type="scientific">Vitis vinifera</name>
    <name type="common">Grape</name>
    <dbReference type="NCBI Taxonomy" id="29760"/>
    <lineage>
        <taxon>Eukaryota</taxon>
        <taxon>Viridiplantae</taxon>
        <taxon>Streptophyta</taxon>
        <taxon>Embryophyta</taxon>
        <taxon>Tracheophyta</taxon>
        <taxon>Spermatophyta</taxon>
        <taxon>Magnoliopsida</taxon>
        <taxon>eudicotyledons</taxon>
        <taxon>Gunneridae</taxon>
        <taxon>Pentapetalae</taxon>
        <taxon>rosids</taxon>
        <taxon>Vitales</taxon>
        <taxon>Vitaceae</taxon>
        <taxon>Viteae</taxon>
        <taxon>Vitis</taxon>
    </lineage>
</organism>
<evidence type="ECO:0000313" key="3">
    <source>
        <dbReference type="EMBL" id="RVX18475.1"/>
    </source>
</evidence>
<feature type="compositionally biased region" description="Polar residues" evidence="1">
    <location>
        <begin position="781"/>
        <end position="794"/>
    </location>
</feature>
<dbReference type="EMBL" id="QGNW01000011">
    <property type="protein sequence ID" value="RVX18475.1"/>
    <property type="molecule type" value="Genomic_DNA"/>
</dbReference>
<feature type="region of interest" description="Disordered" evidence="1">
    <location>
        <begin position="338"/>
        <end position="406"/>
    </location>
</feature>
<feature type="compositionally biased region" description="Polar residues" evidence="1">
    <location>
        <begin position="1077"/>
        <end position="1093"/>
    </location>
</feature>
<feature type="compositionally biased region" description="Polar residues" evidence="1">
    <location>
        <begin position="1412"/>
        <end position="1429"/>
    </location>
</feature>
<feature type="region of interest" description="Disordered" evidence="1">
    <location>
        <begin position="900"/>
        <end position="992"/>
    </location>
</feature>
<evidence type="ECO:0000259" key="2">
    <source>
        <dbReference type="Pfam" id="PF13966"/>
    </source>
</evidence>
<feature type="compositionally biased region" description="Polar residues" evidence="1">
    <location>
        <begin position="585"/>
        <end position="596"/>
    </location>
</feature>
<evidence type="ECO:0000256" key="1">
    <source>
        <dbReference type="SAM" id="MobiDB-lite"/>
    </source>
</evidence>
<accession>A0A438KB86</accession>
<feature type="compositionally biased region" description="Polar residues" evidence="1">
    <location>
        <begin position="1727"/>
        <end position="1746"/>
    </location>
</feature>
<feature type="region of interest" description="Disordered" evidence="1">
    <location>
        <begin position="585"/>
        <end position="608"/>
    </location>
</feature>
<feature type="region of interest" description="Disordered" evidence="1">
    <location>
        <begin position="1026"/>
        <end position="1061"/>
    </location>
</feature>
<dbReference type="Proteomes" id="UP000288805">
    <property type="component" value="Unassembled WGS sequence"/>
</dbReference>
<dbReference type="PANTHER" id="PTHR34805:SF1">
    <property type="entry name" value="PROTEIN MODIFIER OF SNC1 1"/>
    <property type="match status" value="1"/>
</dbReference>
<feature type="compositionally biased region" description="Polar residues" evidence="1">
    <location>
        <begin position="1764"/>
        <end position="1778"/>
    </location>
</feature>
<feature type="compositionally biased region" description="Polar residues" evidence="1">
    <location>
        <begin position="921"/>
        <end position="932"/>
    </location>
</feature>
<feature type="compositionally biased region" description="Polar residues" evidence="1">
    <location>
        <begin position="1363"/>
        <end position="1373"/>
    </location>
</feature>
<feature type="compositionally biased region" description="Polar residues" evidence="1">
    <location>
        <begin position="1026"/>
        <end position="1035"/>
    </location>
</feature>
<protein>
    <submittedName>
        <fullName evidence="3">Protein modifier of SNC1 1</fullName>
    </submittedName>
</protein>
<feature type="compositionally biased region" description="Polar residues" evidence="1">
    <location>
        <begin position="976"/>
        <end position="991"/>
    </location>
</feature>
<feature type="compositionally biased region" description="Basic and acidic residues" evidence="1">
    <location>
        <begin position="762"/>
        <end position="780"/>
    </location>
</feature>
<feature type="compositionally biased region" description="Polar residues" evidence="1">
    <location>
        <begin position="343"/>
        <end position="355"/>
    </location>
</feature>
<proteinExistence type="predicted"/>
<evidence type="ECO:0000313" key="4">
    <source>
        <dbReference type="Proteomes" id="UP000288805"/>
    </source>
</evidence>
<feature type="compositionally biased region" description="Basic and acidic residues" evidence="1">
    <location>
        <begin position="935"/>
        <end position="975"/>
    </location>
</feature>
<gene>
    <name evidence="3" type="primary">MOS1_0</name>
    <name evidence="3" type="ORF">CK203_006473</name>
</gene>
<reference evidence="3 4" key="1">
    <citation type="journal article" date="2018" name="PLoS Genet.">
        <title>Population sequencing reveals clonal diversity and ancestral inbreeding in the grapevine cultivar Chardonnay.</title>
        <authorList>
            <person name="Roach M.J."/>
            <person name="Johnson D.L."/>
            <person name="Bohlmann J."/>
            <person name="van Vuuren H.J."/>
            <person name="Jones S.J."/>
            <person name="Pretorius I.S."/>
            <person name="Schmidt S.A."/>
            <person name="Borneman A.R."/>
        </authorList>
    </citation>
    <scope>NUCLEOTIDE SEQUENCE [LARGE SCALE GENOMIC DNA]</scope>
    <source>
        <strain evidence="4">cv. Chardonnay</strain>
        <tissue evidence="3">Leaf</tissue>
    </source>
</reference>
<sequence>MERKIHLINWEVYGQEGFGWRTNEARGAFGVGVWKEILKETNWCWDNMMFRLFALAVHRNATVNEVWDSSLGQGGLNLRFARDSNDWELDLIGALFNLLRDFKISQEEDSVLWKGGGQGTFGVRDAYNLLVAPNALAFTVRCIWVDKVPIKAAFFAWEATWGKILTLDRLQKRGWGAPRRGGMTVLGKVAVPKPINLPSQRLENHGLDPTVEIVPKGTLSWGNRSSASNAWGSSTISPSTDGGSGSPSHLSGRPSSGGSGTRPSTAGSDRASESTASAWGPSSRPSSASGPLTSNQSSLASLRPRSAETRPGSSQLSRFAEPLSENPVAWGAAGTAEKLGVASSKSDGFSLTSGDFPTLGSEKDNFGKNTELQEHSSHARPGSSSGKVAPVKERTGTSPVGDVSVNDVKSGAVNTWKRDNSTYVEDGPRPSVEKWRGESQPYLNASIPPQHFEPWHGTPSPGGVWFRGPPGPPYGAPVTPGGFPMEPFPYYRPQIPATALANSQPVPPPGAGPRGHHPKNGDMYRPHMPDAYIRPGMPIRPGFYPGPVPYEGYYPPPMGYCNSNERDLPFMGMAAGPPVYERYSNQNARDSNNSHARTGGYGSSGKAMVPEQAESGYHHDNRGPYKVLLKQHNDWDGKDEQKWDHTGTTNALDLAKGDQRKTLHWDDDWEGDPKKVEELDSRRIKVVGEAASQTFDNQIGSSAPVKVKLTECVSSAKPIDDSSAKKFETAASTFPEAPKPSPPAPKDSTLIQKIEGLNAKARASDGRHDAPFVSSREKQKNGLQVDNTKTNQSTKEADSGATYSERIHTNAIPTSHEVGVSTGLGSKDRSLEQVAASGTVISRRATHGGQGRVDHRGKGRVNAQDVDGWRKKSLVADSSSVTGSGNVELSSNVDVQDCHSSMQVPQKSGLHLQGTEDGESGSMSDPSDSQAQRAKMKEIAKQRGRQLQKEEEERLREQKAKAHAKLEELNRRTRTVDGSTQKLENVQSSGAFQHKQEELQIVAESNMDASKIGASSSALVSGPSVTTQIHESNASRVGGSTDLSRELPIETPRSPYQEPIISNNQSLPLQQNANSIDAADNRNSPQINDASISKQKRVGYKQRQNIPKHNIPVEKNLTEKLVSTVTIEVPKSLTDVVVSTAASVEHVATEIVTSSESNLPVNANVTTESGHQRRKNNRIGRNKLKLEEASLPRETNPGKASVENAEPKASVLELDPSSIESISNSKDAIQSFENRGSLPNEEAHGRPTNQWKPQHPRRMPRNPQVNRSVEKFHNSDSVVWAPVQSQNKSEVADEVSQKTVVENTSSRGDHQVQNNLKNKRAEIQRYVPKPVAKELAQQGSIQRPTSPSINQTTSDETIGRGESGSQSTDSAQLAGTAIEKSGFAVESRNGDTKPNRQAKSGSWRQRVPIESTHVQGLQEESSYNSSVEKNVQKFIEHSETLKPDGQSAKGQSKYSDDWNTPDGWNTLESSDSAAPVPSAVVKDQGVTGRGKRHPFKGQKGTGNTHGLDHKNVSSGNTDKMCFQSSPLEMGQTDTTVALKENRGAGERSSSHWQPKSQAYPVHNQRGGRHNSSQNVNAEVARTIRKESTPHGGAHFPPQHDKETDHPHTDQPASETGTVIEAPNAGHQESKREEKNIASLKGRPHSPIQGPVNSVEPLPAGTDIRNEQRLSTGFRKNGNHSNRFSRGGHESHGDWSSGGQDNKQHNQPPNRERQRHNSHNEYQPVRPFSNNRSSFEGASDGSHNTSLRFRERGHGHSRRGGGNFYSRQSGNVQVDASYD</sequence>
<feature type="compositionally biased region" description="Polar residues" evidence="1">
    <location>
        <begin position="1512"/>
        <end position="1535"/>
    </location>
</feature>
<feature type="region of interest" description="Disordered" evidence="1">
    <location>
        <begin position="760"/>
        <end position="810"/>
    </location>
</feature>
<feature type="compositionally biased region" description="Basic and acidic residues" evidence="1">
    <location>
        <begin position="1430"/>
        <end position="1442"/>
    </location>
</feature>
<feature type="compositionally biased region" description="Polar residues" evidence="1">
    <location>
        <begin position="1297"/>
        <end position="1316"/>
    </location>
</feature>
<comment type="caution">
    <text evidence="3">The sequence shown here is derived from an EMBL/GenBank/DDBJ whole genome shotgun (WGS) entry which is preliminary data.</text>
</comment>
<feature type="region of interest" description="Disordered" evidence="1">
    <location>
        <begin position="1284"/>
        <end position="1778"/>
    </location>
</feature>
<feature type="region of interest" description="Disordered" evidence="1">
    <location>
        <begin position="225"/>
        <end position="320"/>
    </location>
</feature>
<feature type="region of interest" description="Disordered" evidence="1">
    <location>
        <begin position="1077"/>
        <end position="1100"/>
    </location>
</feature>
<dbReference type="Pfam" id="PF13966">
    <property type="entry name" value="zf-RVT"/>
    <property type="match status" value="1"/>
</dbReference>
<dbReference type="InterPro" id="IPR038808">
    <property type="entry name" value="MOS1-like"/>
</dbReference>
<feature type="compositionally biased region" description="Low complexity" evidence="1">
    <location>
        <begin position="232"/>
        <end position="254"/>
    </location>
</feature>
<feature type="compositionally biased region" description="Basic residues" evidence="1">
    <location>
        <begin position="1172"/>
        <end position="1183"/>
    </location>
</feature>